<organism evidence="1 2">
    <name type="scientific">Stachybotrys elegans</name>
    <dbReference type="NCBI Taxonomy" id="80388"/>
    <lineage>
        <taxon>Eukaryota</taxon>
        <taxon>Fungi</taxon>
        <taxon>Dikarya</taxon>
        <taxon>Ascomycota</taxon>
        <taxon>Pezizomycotina</taxon>
        <taxon>Sordariomycetes</taxon>
        <taxon>Hypocreomycetidae</taxon>
        <taxon>Hypocreales</taxon>
        <taxon>Stachybotryaceae</taxon>
        <taxon>Stachybotrys</taxon>
    </lineage>
</organism>
<dbReference type="EMBL" id="JAGPNK010000007">
    <property type="protein sequence ID" value="KAH7318425.1"/>
    <property type="molecule type" value="Genomic_DNA"/>
</dbReference>
<evidence type="ECO:0000313" key="2">
    <source>
        <dbReference type="Proteomes" id="UP000813444"/>
    </source>
</evidence>
<accession>A0A8K0SWE0</accession>
<gene>
    <name evidence="1" type="ORF">B0I35DRAFT_242300</name>
</gene>
<dbReference type="AlphaFoldDB" id="A0A8K0SWE0"/>
<sequence>MYACMRVCVYVMSYEPAASLFLVLCARDSRCLPSTEKGLVVVAHSPPLVRLMPHGASLKSLVALGSRFLPYSCCIC</sequence>
<protein>
    <submittedName>
        <fullName evidence="1">Uncharacterized protein</fullName>
    </submittedName>
</protein>
<evidence type="ECO:0000313" key="1">
    <source>
        <dbReference type="EMBL" id="KAH7318425.1"/>
    </source>
</evidence>
<reference evidence="1" key="1">
    <citation type="journal article" date="2021" name="Nat. Commun.">
        <title>Genetic determinants of endophytism in the Arabidopsis root mycobiome.</title>
        <authorList>
            <person name="Mesny F."/>
            <person name="Miyauchi S."/>
            <person name="Thiergart T."/>
            <person name="Pickel B."/>
            <person name="Atanasova L."/>
            <person name="Karlsson M."/>
            <person name="Huettel B."/>
            <person name="Barry K.W."/>
            <person name="Haridas S."/>
            <person name="Chen C."/>
            <person name="Bauer D."/>
            <person name="Andreopoulos W."/>
            <person name="Pangilinan J."/>
            <person name="LaButti K."/>
            <person name="Riley R."/>
            <person name="Lipzen A."/>
            <person name="Clum A."/>
            <person name="Drula E."/>
            <person name="Henrissat B."/>
            <person name="Kohler A."/>
            <person name="Grigoriev I.V."/>
            <person name="Martin F.M."/>
            <person name="Hacquard S."/>
        </authorList>
    </citation>
    <scope>NUCLEOTIDE SEQUENCE</scope>
    <source>
        <strain evidence="1">MPI-CAGE-CH-0235</strain>
    </source>
</reference>
<dbReference type="Proteomes" id="UP000813444">
    <property type="component" value="Unassembled WGS sequence"/>
</dbReference>
<proteinExistence type="predicted"/>
<keyword evidence="2" id="KW-1185">Reference proteome</keyword>
<name>A0A8K0SWE0_9HYPO</name>
<comment type="caution">
    <text evidence="1">The sequence shown here is derived from an EMBL/GenBank/DDBJ whole genome shotgun (WGS) entry which is preliminary data.</text>
</comment>